<dbReference type="InterPro" id="IPR012318">
    <property type="entry name" value="HTH_CRP"/>
</dbReference>
<dbReference type="Proteomes" id="UP000544134">
    <property type="component" value="Unassembled WGS sequence"/>
</dbReference>
<evidence type="ECO:0000256" key="2">
    <source>
        <dbReference type="ARBA" id="ARBA00023125"/>
    </source>
</evidence>
<dbReference type="EMBL" id="JABBGJ010000071">
    <property type="protein sequence ID" value="NMM04125.1"/>
    <property type="molecule type" value="Genomic_DNA"/>
</dbReference>
<dbReference type="Pfam" id="PF13545">
    <property type="entry name" value="HTH_Crp_2"/>
    <property type="match status" value="1"/>
</dbReference>
<protein>
    <submittedName>
        <fullName evidence="5">Crp/Fnr family transcriptional regulator</fullName>
    </submittedName>
</protein>
<dbReference type="GO" id="GO:0003700">
    <property type="term" value="F:DNA-binding transcription factor activity"/>
    <property type="evidence" value="ECO:0007669"/>
    <property type="project" value="TreeGrafter"/>
</dbReference>
<feature type="domain" description="Cyclic nucleotide-binding" evidence="4">
    <location>
        <begin position="1"/>
        <end position="91"/>
    </location>
</feature>
<gene>
    <name evidence="5" type="ORF">HHL24_40500</name>
</gene>
<name>A0A848IVL1_9BURK</name>
<evidence type="ECO:0000313" key="6">
    <source>
        <dbReference type="Proteomes" id="UP000544134"/>
    </source>
</evidence>
<dbReference type="GO" id="GO:0005829">
    <property type="term" value="C:cytosol"/>
    <property type="evidence" value="ECO:0007669"/>
    <property type="project" value="TreeGrafter"/>
</dbReference>
<evidence type="ECO:0000259" key="4">
    <source>
        <dbReference type="PROSITE" id="PS50042"/>
    </source>
</evidence>
<keyword evidence="6" id="KW-1185">Reference proteome</keyword>
<accession>A0A848IVL1</accession>
<dbReference type="PANTHER" id="PTHR24567:SF74">
    <property type="entry name" value="HTH-TYPE TRANSCRIPTIONAL REGULATOR ARCR"/>
    <property type="match status" value="1"/>
</dbReference>
<reference evidence="5 6" key="1">
    <citation type="submission" date="2020-04" db="EMBL/GenBank/DDBJ databases">
        <title>Paraburkholderia sp. RP-4-7 isolated from soil.</title>
        <authorList>
            <person name="Dahal R.H."/>
        </authorList>
    </citation>
    <scope>NUCLEOTIDE SEQUENCE [LARGE SCALE GENOMIC DNA]</scope>
    <source>
        <strain evidence="5 6">RP-4-7</strain>
    </source>
</reference>
<evidence type="ECO:0000313" key="5">
    <source>
        <dbReference type="EMBL" id="NMM04125.1"/>
    </source>
</evidence>
<evidence type="ECO:0000256" key="1">
    <source>
        <dbReference type="ARBA" id="ARBA00023015"/>
    </source>
</evidence>
<dbReference type="SUPFAM" id="SSF51206">
    <property type="entry name" value="cAMP-binding domain-like"/>
    <property type="match status" value="1"/>
</dbReference>
<dbReference type="Pfam" id="PF00027">
    <property type="entry name" value="cNMP_binding"/>
    <property type="match status" value="1"/>
</dbReference>
<dbReference type="InterPro" id="IPR000595">
    <property type="entry name" value="cNMP-bd_dom"/>
</dbReference>
<dbReference type="GO" id="GO:0003677">
    <property type="term" value="F:DNA binding"/>
    <property type="evidence" value="ECO:0007669"/>
    <property type="project" value="UniProtKB-KW"/>
</dbReference>
<dbReference type="PROSITE" id="PS50042">
    <property type="entry name" value="CNMP_BINDING_3"/>
    <property type="match status" value="1"/>
</dbReference>
<dbReference type="AlphaFoldDB" id="A0A848IVL1"/>
<organism evidence="5 6">
    <name type="scientific">Paraburkholderia polaris</name>
    <dbReference type="NCBI Taxonomy" id="2728848"/>
    <lineage>
        <taxon>Bacteria</taxon>
        <taxon>Pseudomonadati</taxon>
        <taxon>Pseudomonadota</taxon>
        <taxon>Betaproteobacteria</taxon>
        <taxon>Burkholderiales</taxon>
        <taxon>Burkholderiaceae</taxon>
        <taxon>Paraburkholderia</taxon>
    </lineage>
</organism>
<sequence length="202" mass="22453">MIGCEVLELRSGKFLFRQGDLPDGFYGLNGGRLKATTVREDGREAILAVIEPGNWFGQTSMAAHVPRARDVVALEDSSIFAVKPDAFDALMQNHNLVMAIARLQSMHLNLLYRMIEDATLHSTQARVARRLVLLAYGDLTMASKNRREVTVSQDTLAMMVGVTRQTLALELRAFATQGAIALRYGRIEILSKEILLTFCENL</sequence>
<dbReference type="SMART" id="SM00100">
    <property type="entry name" value="cNMP"/>
    <property type="match status" value="1"/>
</dbReference>
<dbReference type="PANTHER" id="PTHR24567">
    <property type="entry name" value="CRP FAMILY TRANSCRIPTIONAL REGULATORY PROTEIN"/>
    <property type="match status" value="1"/>
</dbReference>
<keyword evidence="1" id="KW-0805">Transcription regulation</keyword>
<dbReference type="InterPro" id="IPR018490">
    <property type="entry name" value="cNMP-bd_dom_sf"/>
</dbReference>
<comment type="caution">
    <text evidence="5">The sequence shown here is derived from an EMBL/GenBank/DDBJ whole genome shotgun (WGS) entry which is preliminary data.</text>
</comment>
<dbReference type="InterPro" id="IPR050397">
    <property type="entry name" value="Env_Response_Regulators"/>
</dbReference>
<dbReference type="InterPro" id="IPR014710">
    <property type="entry name" value="RmlC-like_jellyroll"/>
</dbReference>
<dbReference type="Gene3D" id="2.60.120.10">
    <property type="entry name" value="Jelly Rolls"/>
    <property type="match status" value="1"/>
</dbReference>
<dbReference type="SMART" id="SM00419">
    <property type="entry name" value="HTH_CRP"/>
    <property type="match status" value="1"/>
</dbReference>
<dbReference type="InterPro" id="IPR036390">
    <property type="entry name" value="WH_DNA-bd_sf"/>
</dbReference>
<proteinExistence type="predicted"/>
<dbReference type="InterPro" id="IPR036388">
    <property type="entry name" value="WH-like_DNA-bd_sf"/>
</dbReference>
<keyword evidence="3" id="KW-0804">Transcription</keyword>
<evidence type="ECO:0000256" key="3">
    <source>
        <dbReference type="ARBA" id="ARBA00023163"/>
    </source>
</evidence>
<dbReference type="Gene3D" id="1.10.10.10">
    <property type="entry name" value="Winged helix-like DNA-binding domain superfamily/Winged helix DNA-binding domain"/>
    <property type="match status" value="1"/>
</dbReference>
<dbReference type="SUPFAM" id="SSF46785">
    <property type="entry name" value="Winged helix' DNA-binding domain"/>
    <property type="match status" value="1"/>
</dbReference>
<dbReference type="CDD" id="cd00038">
    <property type="entry name" value="CAP_ED"/>
    <property type="match status" value="1"/>
</dbReference>
<keyword evidence="2" id="KW-0238">DNA-binding</keyword>